<dbReference type="InterPro" id="IPR036866">
    <property type="entry name" value="RibonucZ/Hydroxyglut_hydro"/>
</dbReference>
<dbReference type="AlphaFoldDB" id="A0A0R1ZN26"/>
<evidence type="ECO:0000256" key="6">
    <source>
        <dbReference type="SAM" id="Phobius"/>
    </source>
</evidence>
<feature type="domain" description="Metallo-beta-lactamase" evidence="7">
    <location>
        <begin position="472"/>
        <end position="671"/>
    </location>
</feature>
<keyword evidence="2" id="KW-1003">Cell membrane</keyword>
<reference evidence="8 9" key="1">
    <citation type="journal article" date="2015" name="Genome Announc.">
        <title>Expanding the biotechnology potential of lactobacilli through comparative genomics of 213 strains and associated genera.</title>
        <authorList>
            <person name="Sun Z."/>
            <person name="Harris H.M."/>
            <person name="McCann A."/>
            <person name="Guo C."/>
            <person name="Argimon S."/>
            <person name="Zhang W."/>
            <person name="Yang X."/>
            <person name="Jeffery I.B."/>
            <person name="Cooney J.C."/>
            <person name="Kagawa T.F."/>
            <person name="Liu W."/>
            <person name="Song Y."/>
            <person name="Salvetti E."/>
            <person name="Wrobel A."/>
            <person name="Rasinkangas P."/>
            <person name="Parkhill J."/>
            <person name="Rea M.C."/>
            <person name="O'Sullivan O."/>
            <person name="Ritari J."/>
            <person name="Douillard F.P."/>
            <person name="Paul Ross R."/>
            <person name="Yang R."/>
            <person name="Briner A.E."/>
            <person name="Felis G.E."/>
            <person name="de Vos W.M."/>
            <person name="Barrangou R."/>
            <person name="Klaenhammer T.R."/>
            <person name="Caufield P.W."/>
            <person name="Cui Y."/>
            <person name="Zhang H."/>
            <person name="O'Toole P.W."/>
        </authorList>
    </citation>
    <scope>NUCLEOTIDE SEQUENCE [LARGE SCALE GENOMIC DNA]</scope>
    <source>
        <strain evidence="8 9">DSM 20505</strain>
    </source>
</reference>
<dbReference type="InterPro" id="IPR004477">
    <property type="entry name" value="ComEC_N"/>
</dbReference>
<dbReference type="InterPro" id="IPR035681">
    <property type="entry name" value="ComA-like_MBL"/>
</dbReference>
<dbReference type="SMART" id="SM00849">
    <property type="entry name" value="Lactamase_B"/>
    <property type="match status" value="1"/>
</dbReference>
<dbReference type="Gene3D" id="3.60.15.10">
    <property type="entry name" value="Ribonuclease Z/Hydroxyacylglutathione hydrolase-like"/>
    <property type="match status" value="1"/>
</dbReference>
<keyword evidence="8" id="KW-0378">Hydrolase</keyword>
<feature type="transmembrane region" description="Helical" evidence="6">
    <location>
        <begin position="416"/>
        <end position="435"/>
    </location>
</feature>
<dbReference type="SUPFAM" id="SSF56281">
    <property type="entry name" value="Metallo-hydrolase/oxidoreductase"/>
    <property type="match status" value="1"/>
</dbReference>
<comment type="caution">
    <text evidence="8">The sequence shown here is derived from an EMBL/GenBank/DDBJ whole genome shotgun (WGS) entry which is preliminary data.</text>
</comment>
<dbReference type="InterPro" id="IPR052159">
    <property type="entry name" value="Competence_DNA_uptake"/>
</dbReference>
<evidence type="ECO:0000259" key="7">
    <source>
        <dbReference type="SMART" id="SM00849"/>
    </source>
</evidence>
<keyword evidence="3 6" id="KW-0812">Transmembrane</keyword>
<dbReference type="RefSeq" id="WP_056975406.1">
    <property type="nucleotide sequence ID" value="NZ_AYYO01000010.1"/>
</dbReference>
<evidence type="ECO:0000313" key="9">
    <source>
        <dbReference type="Proteomes" id="UP000051679"/>
    </source>
</evidence>
<feature type="transmembrane region" description="Helical" evidence="6">
    <location>
        <begin position="350"/>
        <end position="369"/>
    </location>
</feature>
<dbReference type="CDD" id="cd07731">
    <property type="entry name" value="ComA-like_MBL-fold"/>
    <property type="match status" value="1"/>
</dbReference>
<dbReference type="Pfam" id="PF03772">
    <property type="entry name" value="Competence"/>
    <property type="match status" value="1"/>
</dbReference>
<dbReference type="STRING" id="1291052.FC18_GL000732"/>
<evidence type="ECO:0000313" key="8">
    <source>
        <dbReference type="EMBL" id="KRM55951.1"/>
    </source>
</evidence>
<comment type="subcellular location">
    <subcellularLocation>
        <location evidence="1">Cell membrane</location>
        <topology evidence="1">Multi-pass membrane protein</topology>
    </subcellularLocation>
</comment>
<dbReference type="GO" id="GO:0016787">
    <property type="term" value="F:hydrolase activity"/>
    <property type="evidence" value="ECO:0007669"/>
    <property type="project" value="UniProtKB-KW"/>
</dbReference>
<feature type="transmembrane region" description="Helical" evidence="6">
    <location>
        <begin position="219"/>
        <end position="241"/>
    </location>
</feature>
<dbReference type="Pfam" id="PF00753">
    <property type="entry name" value="Lactamase_B"/>
    <property type="match status" value="1"/>
</dbReference>
<feature type="transmembrane region" description="Helical" evidence="6">
    <location>
        <begin position="376"/>
        <end position="396"/>
    </location>
</feature>
<feature type="transmembrane region" description="Helical" evidence="6">
    <location>
        <begin position="188"/>
        <end position="204"/>
    </location>
</feature>
<gene>
    <name evidence="8" type="ORF">FC18_GL000732</name>
</gene>
<feature type="transmembrane region" description="Helical" evidence="6">
    <location>
        <begin position="6"/>
        <end position="34"/>
    </location>
</feature>
<evidence type="ECO:0000256" key="4">
    <source>
        <dbReference type="ARBA" id="ARBA00022989"/>
    </source>
</evidence>
<dbReference type="PANTHER" id="PTHR30619">
    <property type="entry name" value="DNA INTERNALIZATION/COMPETENCE PROTEIN COMEC/REC2"/>
    <property type="match status" value="1"/>
</dbReference>
<evidence type="ECO:0000256" key="5">
    <source>
        <dbReference type="ARBA" id="ARBA00023136"/>
    </source>
</evidence>
<organism evidence="8 9">
    <name type="scientific">Lacticaseibacillus sharpeae JCM 1186 = DSM 20505</name>
    <dbReference type="NCBI Taxonomy" id="1291052"/>
    <lineage>
        <taxon>Bacteria</taxon>
        <taxon>Bacillati</taxon>
        <taxon>Bacillota</taxon>
        <taxon>Bacilli</taxon>
        <taxon>Lactobacillales</taxon>
        <taxon>Lactobacillaceae</taxon>
        <taxon>Lacticaseibacillus</taxon>
    </lineage>
</organism>
<dbReference type="PANTHER" id="PTHR30619:SF7">
    <property type="entry name" value="BETA-LACTAMASE DOMAIN PROTEIN"/>
    <property type="match status" value="1"/>
</dbReference>
<evidence type="ECO:0000256" key="2">
    <source>
        <dbReference type="ARBA" id="ARBA00022475"/>
    </source>
</evidence>
<feature type="transmembrane region" description="Helical" evidence="6">
    <location>
        <begin position="253"/>
        <end position="277"/>
    </location>
</feature>
<dbReference type="EMBL" id="AYYO01000010">
    <property type="protein sequence ID" value="KRM55951.1"/>
    <property type="molecule type" value="Genomic_DNA"/>
</dbReference>
<proteinExistence type="predicted"/>
<feature type="transmembrane region" description="Helical" evidence="6">
    <location>
        <begin position="442"/>
        <end position="460"/>
    </location>
</feature>
<feature type="transmembrane region" description="Helical" evidence="6">
    <location>
        <begin position="320"/>
        <end position="338"/>
    </location>
</feature>
<evidence type="ECO:0000256" key="3">
    <source>
        <dbReference type="ARBA" id="ARBA00022692"/>
    </source>
</evidence>
<name>A0A0R1ZN26_9LACO</name>
<dbReference type="GO" id="GO:0005886">
    <property type="term" value="C:plasma membrane"/>
    <property type="evidence" value="ECO:0007669"/>
    <property type="project" value="UniProtKB-SubCell"/>
</dbReference>
<keyword evidence="5 6" id="KW-0472">Membrane</keyword>
<accession>A0A0R1ZN26</accession>
<sequence length="728" mass="78544">MSWVFAAMLMVLGTQLLLLGPWWLGGALVILAVLKGQRSRKLPLVVAAILGLTTAGYELQATRQPPVPQGAVRVQPTAIKVKNGFATYTGTAANGVPVTGGGTVDAQTAHVLAALTSPVMLDAPGSYARIAGPTNLAEFDYAAFAWAQYHQAYRATAKQLVVRPVAKRGLVDALYNLRRWLIWRMDTLPAHVALYAKALLLGIIDDGGDLRSTFSRLGIIHMFSVSGLHIFAIVGMLYALTNRLKIPREYTDLCLLLVLPALLIIIPPGAGIVRAVWLRLSQVVGHKLHAPFSTFDYLCLVFSGNLLMQPRVLWTLGGQMTYLLTFVLIAAPSVPAFAQSLRMALVSAPPLLHAVFGLHLLTFVFNWLLMPVFESVLMPALLFACVWPTCPLVSGLDWLIGRGESGLIWLAQLPGYLTFGALPFLLTLIFTYVVVRAVAKRKYVLCGLTALVCFAVVNVHPKWRVTMIDVGQGDSILIEAPFKRASVLIDTGGRGFGQSSNPPAKRATLNYLAARGITHLDALVLTHPDADHVGDAAVITGGIKVREIVTAPISAGDETIVAAQKLGHTHMHLVMAGDHLRYGPLDLAVVAPNHADTEDTNPNSVVLYGTIGDSKWLFTGDADQTVEKEQLLPQNLAVDMLKVGHHGSKTASAPEFINQIRPQLGLISVGANNRYGHPHQETLATFAQAHIPLVLTSSAGMIWVDADRKAHIVNTFLHPETGENAGSE</sequence>
<evidence type="ECO:0000256" key="1">
    <source>
        <dbReference type="ARBA" id="ARBA00004651"/>
    </source>
</evidence>
<dbReference type="PATRIC" id="fig|1291052.5.peg.748"/>
<dbReference type="InterPro" id="IPR001279">
    <property type="entry name" value="Metallo-B-lactamas"/>
</dbReference>
<feature type="transmembrane region" description="Helical" evidence="6">
    <location>
        <begin position="289"/>
        <end position="308"/>
    </location>
</feature>
<keyword evidence="9" id="KW-1185">Reference proteome</keyword>
<dbReference type="OrthoDB" id="9761531at2"/>
<protein>
    <submittedName>
        <fullName evidence="8">Hydrolase (Metallo-beta-lactamase superfamily) protein</fullName>
    </submittedName>
</protein>
<keyword evidence="4 6" id="KW-1133">Transmembrane helix</keyword>
<dbReference type="Proteomes" id="UP000051679">
    <property type="component" value="Unassembled WGS sequence"/>
</dbReference>